<organism evidence="1 2">
    <name type="scientific">Cerasicoccus arenae</name>
    <dbReference type="NCBI Taxonomy" id="424488"/>
    <lineage>
        <taxon>Bacteria</taxon>
        <taxon>Pseudomonadati</taxon>
        <taxon>Verrucomicrobiota</taxon>
        <taxon>Opitutia</taxon>
        <taxon>Puniceicoccales</taxon>
        <taxon>Cerasicoccaceae</taxon>
        <taxon>Cerasicoccus</taxon>
    </lineage>
</organism>
<reference evidence="1" key="1">
    <citation type="journal article" date="2014" name="Int. J. Syst. Evol. Microbiol.">
        <title>Complete genome sequence of Corynebacterium casei LMG S-19264T (=DSM 44701T), isolated from a smear-ripened cheese.</title>
        <authorList>
            <consortium name="US DOE Joint Genome Institute (JGI-PGF)"/>
            <person name="Walter F."/>
            <person name="Albersmeier A."/>
            <person name="Kalinowski J."/>
            <person name="Ruckert C."/>
        </authorList>
    </citation>
    <scope>NUCLEOTIDE SEQUENCE</scope>
    <source>
        <strain evidence="1">KCTC 12870</strain>
    </source>
</reference>
<proteinExistence type="predicted"/>
<dbReference type="Proteomes" id="UP000642829">
    <property type="component" value="Unassembled WGS sequence"/>
</dbReference>
<protein>
    <recommendedName>
        <fullName evidence="3">Septum formation initiator family protein</fullName>
    </recommendedName>
</protein>
<sequence length="83" mass="9582">MAVALACACAVFGVVLTQSWREYNAFNERRVSADAHLQALQQQNAEQQTYLTELLNNPDMIERATRERLGYSREGELIFKFRE</sequence>
<name>A0A8J3GDU4_9BACT</name>
<comment type="caution">
    <text evidence="1">The sequence shown here is derived from an EMBL/GenBank/DDBJ whole genome shotgun (WGS) entry which is preliminary data.</text>
</comment>
<gene>
    <name evidence="1" type="ORF">GCM10007047_12730</name>
</gene>
<reference evidence="1" key="2">
    <citation type="submission" date="2020-09" db="EMBL/GenBank/DDBJ databases">
        <authorList>
            <person name="Sun Q."/>
            <person name="Kim S."/>
        </authorList>
    </citation>
    <scope>NUCLEOTIDE SEQUENCE</scope>
    <source>
        <strain evidence="1">KCTC 12870</strain>
    </source>
</reference>
<dbReference type="EMBL" id="BMXG01000006">
    <property type="protein sequence ID" value="GHB98177.1"/>
    <property type="molecule type" value="Genomic_DNA"/>
</dbReference>
<dbReference type="Pfam" id="PF04977">
    <property type="entry name" value="DivIC"/>
    <property type="match status" value="1"/>
</dbReference>
<evidence type="ECO:0008006" key="3">
    <source>
        <dbReference type="Google" id="ProtNLM"/>
    </source>
</evidence>
<evidence type="ECO:0000313" key="2">
    <source>
        <dbReference type="Proteomes" id="UP000642829"/>
    </source>
</evidence>
<dbReference type="InterPro" id="IPR007060">
    <property type="entry name" value="FtsL/DivIC"/>
</dbReference>
<evidence type="ECO:0000313" key="1">
    <source>
        <dbReference type="EMBL" id="GHB98177.1"/>
    </source>
</evidence>
<dbReference type="AlphaFoldDB" id="A0A8J3GDU4"/>
<keyword evidence="2" id="KW-1185">Reference proteome</keyword>
<accession>A0A8J3GDU4</accession>